<dbReference type="GO" id="GO:0016787">
    <property type="term" value="F:hydrolase activity"/>
    <property type="evidence" value="ECO:0007669"/>
    <property type="project" value="InterPro"/>
</dbReference>
<dbReference type="InterPro" id="IPR025202">
    <property type="entry name" value="PLD-like_dom"/>
</dbReference>
<feature type="domain" description="Helicase ATP-binding" evidence="2">
    <location>
        <begin position="251"/>
        <end position="403"/>
    </location>
</feature>
<dbReference type="InterPro" id="IPR058403">
    <property type="entry name" value="DUF8090"/>
</dbReference>
<dbReference type="GO" id="GO:0005829">
    <property type="term" value="C:cytosol"/>
    <property type="evidence" value="ECO:0007669"/>
    <property type="project" value="TreeGrafter"/>
</dbReference>
<dbReference type="PANTHER" id="PTHR47396">
    <property type="entry name" value="TYPE I RESTRICTION ENZYME ECOKI R PROTEIN"/>
    <property type="match status" value="1"/>
</dbReference>
<dbReference type="Pfam" id="PF13091">
    <property type="entry name" value="PLDc_2"/>
    <property type="match status" value="1"/>
</dbReference>
<dbReference type="Pfam" id="PF11907">
    <property type="entry name" value="DUF3427"/>
    <property type="match status" value="1"/>
</dbReference>
<dbReference type="PROSITE" id="PS51192">
    <property type="entry name" value="HELICASE_ATP_BIND_1"/>
    <property type="match status" value="1"/>
</dbReference>
<dbReference type="Pfam" id="PF26350">
    <property type="entry name" value="DUF8090"/>
    <property type="match status" value="1"/>
</dbReference>
<feature type="domain" description="Helicase C-terminal" evidence="3">
    <location>
        <begin position="449"/>
        <end position="614"/>
    </location>
</feature>
<organism evidence="4 5">
    <name type="scientific">Cellulomonas rhizosphaerae</name>
    <dbReference type="NCBI Taxonomy" id="2293719"/>
    <lineage>
        <taxon>Bacteria</taxon>
        <taxon>Bacillati</taxon>
        <taxon>Actinomycetota</taxon>
        <taxon>Actinomycetes</taxon>
        <taxon>Micrococcales</taxon>
        <taxon>Cellulomonadaceae</taxon>
        <taxon>Cellulomonas</taxon>
    </lineage>
</organism>
<dbReference type="CDD" id="cd18032">
    <property type="entry name" value="DEXHc_RE_I_III_res"/>
    <property type="match status" value="1"/>
</dbReference>
<dbReference type="GO" id="GO:0003677">
    <property type="term" value="F:DNA binding"/>
    <property type="evidence" value="ECO:0007669"/>
    <property type="project" value="InterPro"/>
</dbReference>
<dbReference type="InterPro" id="IPR001650">
    <property type="entry name" value="Helicase_C-like"/>
</dbReference>
<reference evidence="4 5" key="1">
    <citation type="submission" date="2018-08" db="EMBL/GenBank/DDBJ databases">
        <title>Cellulomonas rhizosphaerae sp. nov., a novel actinomycete isolated from soil.</title>
        <authorList>
            <person name="Tian Y."/>
        </authorList>
    </citation>
    <scope>NUCLEOTIDE SEQUENCE [LARGE SCALE GENOMIC DNA]</scope>
    <source>
        <strain evidence="4 5">NEAU-TCZ24</strain>
    </source>
</reference>
<evidence type="ECO:0000313" key="5">
    <source>
        <dbReference type="Proteomes" id="UP000283374"/>
    </source>
</evidence>
<dbReference type="Pfam" id="PF00271">
    <property type="entry name" value="Helicase_C"/>
    <property type="match status" value="1"/>
</dbReference>
<dbReference type="AlphaFoldDB" id="A0A413RKG9"/>
<dbReference type="EMBL" id="QWKP01000204">
    <property type="protein sequence ID" value="RHA39533.1"/>
    <property type="molecule type" value="Genomic_DNA"/>
</dbReference>
<dbReference type="Pfam" id="PF04851">
    <property type="entry name" value="ResIII"/>
    <property type="match status" value="1"/>
</dbReference>
<protein>
    <submittedName>
        <fullName evidence="4">DUF3427 domain-containing protein</fullName>
    </submittedName>
</protein>
<dbReference type="SUPFAM" id="SSF52540">
    <property type="entry name" value="P-loop containing nucleoside triphosphate hydrolases"/>
    <property type="match status" value="1"/>
</dbReference>
<feature type="region of interest" description="Disordered" evidence="1">
    <location>
        <begin position="204"/>
        <end position="223"/>
    </location>
</feature>
<evidence type="ECO:0000256" key="1">
    <source>
        <dbReference type="SAM" id="MobiDB-lite"/>
    </source>
</evidence>
<name>A0A413RKG9_9CELL</name>
<dbReference type="SMART" id="SM00487">
    <property type="entry name" value="DEXDc"/>
    <property type="match status" value="1"/>
</dbReference>
<dbReference type="PROSITE" id="PS51194">
    <property type="entry name" value="HELICASE_CTER"/>
    <property type="match status" value="1"/>
</dbReference>
<dbReference type="InterPro" id="IPR006935">
    <property type="entry name" value="Helicase/UvrB_N"/>
</dbReference>
<dbReference type="Proteomes" id="UP000283374">
    <property type="component" value="Unassembled WGS sequence"/>
</dbReference>
<dbReference type="Gene3D" id="3.40.50.300">
    <property type="entry name" value="P-loop containing nucleotide triphosphate hydrolases"/>
    <property type="match status" value="2"/>
</dbReference>
<feature type="compositionally biased region" description="Basic and acidic residues" evidence="1">
    <location>
        <begin position="209"/>
        <end position="219"/>
    </location>
</feature>
<comment type="caution">
    <text evidence="4">The sequence shown here is derived from an EMBL/GenBank/DDBJ whole genome shotgun (WGS) entry which is preliminary data.</text>
</comment>
<dbReference type="InterPro" id="IPR014001">
    <property type="entry name" value="Helicase_ATP-bd"/>
</dbReference>
<dbReference type="InterPro" id="IPR027417">
    <property type="entry name" value="P-loop_NTPase"/>
</dbReference>
<gene>
    <name evidence="4" type="ORF">D1825_11825</name>
</gene>
<dbReference type="InterPro" id="IPR050742">
    <property type="entry name" value="Helicase_Restrict-Modif_Enz"/>
</dbReference>
<dbReference type="RefSeq" id="WP_118767623.1">
    <property type="nucleotide sequence ID" value="NZ_QWKP01000204.1"/>
</dbReference>
<dbReference type="OrthoDB" id="9776021at2"/>
<evidence type="ECO:0000259" key="2">
    <source>
        <dbReference type="PROSITE" id="PS51192"/>
    </source>
</evidence>
<dbReference type="InterPro" id="IPR021835">
    <property type="entry name" value="DUF3427"/>
</dbReference>
<dbReference type="PANTHER" id="PTHR47396:SF1">
    <property type="entry name" value="ATP-DEPENDENT HELICASE IRC3-RELATED"/>
    <property type="match status" value="1"/>
</dbReference>
<dbReference type="GO" id="GO:0005524">
    <property type="term" value="F:ATP binding"/>
    <property type="evidence" value="ECO:0007669"/>
    <property type="project" value="InterPro"/>
</dbReference>
<keyword evidence="5" id="KW-1185">Reference proteome</keyword>
<dbReference type="SMART" id="SM00490">
    <property type="entry name" value="HELICc"/>
    <property type="match status" value="1"/>
</dbReference>
<accession>A0A413RKG9</accession>
<dbReference type="Gene3D" id="3.30.870.10">
    <property type="entry name" value="Endonuclease Chain A"/>
    <property type="match status" value="1"/>
</dbReference>
<evidence type="ECO:0000259" key="3">
    <source>
        <dbReference type="PROSITE" id="PS51194"/>
    </source>
</evidence>
<evidence type="ECO:0000313" key="4">
    <source>
        <dbReference type="EMBL" id="RHA39533.1"/>
    </source>
</evidence>
<proteinExistence type="predicted"/>
<sequence length="989" mass="109398">MTADYSWRGQFELDLNYGFLSHSTQNPPRHHNPTVVLNGPGTSVLRAIRAEIARCASFTFSVAFVSPAAVALLKQDLIDFAGSGRIVTSDYLGFNSPEAFEELRNLGRLGYDIRLHTSDGFHPKGYIFENPSSVTAMMGSSNLTPSALLRNHEWNLRVSATRESDLAVQLADLVERQVVDSVPLTSEWIEEYALGYVRPAPRTARARRGPIDPHGRGLESRGPIESLSSNRLFDEVEANGMQRDALAALAEVRQRGERRAIVISATGTGKTILSALDVRAFAPRRLLFVVHREQILDRTIQEYMRVLGGDASDYGKLTGGARAVDARYVFATIQTLSRPAVLQGFPSDAFDYVIVDEAHRAGAESYGRVLDHFSPDFMLGMTATPERTDGRNVFELFDYNVPYEIRLNHALEEEMLAPFHYYGISEATFDDDSTLGAEGDLRRLVSAERVDHLIWALETYGQAGVPPQGLIFCSRRDEAHALSGALNSRSANGRRLRTVALTGADPVEFREAMVAQLEAGELDYVLTVDVFNEGVDIPSLNQVVMLRQTQSAIVFVQQLGRGLRKSAEKNYLIVIDFIGNYTNNYMIPIALFGDESLNKESLRKNLIAAEEAGAIPGLSSVHFDKIAQERVLKSISSVKLDSAVRLKEAIIAIRNRVGGAPRLWDFLRFESVDPVLLATKKEHYPALVASVLREDVDLDLDPTASQALRLLSHEVLPAKRAHEVVVVRELLDQGTRTRAQLLAALESQGVRSTLDQVDSAIDSLTLDGYGEADVSRYGRGVATRRRPGGEVALEEDIAAAYRSSRSFADEVDDLLRTGLAIVRENYGTDRVFSSGRQYSRKEALRLLCLPRKWASTIYGYKVDPRSKTCPIFVTLHKSDDVAASTAYEDALLDPSSMLWYTRSRRSLGSAEVKAIVANDVALHVFVKKDDAEGSDFYYLGQATSHQAEETTMAGARGESLSVVRMVLRFAIPIETALYDYFRPTVTGLD</sequence>
<dbReference type="CDD" id="cd09204">
    <property type="entry name" value="PLDc_N_DEXD_b2"/>
    <property type="match status" value="1"/>
</dbReference>
<dbReference type="SUPFAM" id="SSF56024">
    <property type="entry name" value="Phospholipase D/nuclease"/>
    <property type="match status" value="1"/>
</dbReference>